<evidence type="ECO:0000256" key="1">
    <source>
        <dbReference type="SAM" id="MobiDB-lite"/>
    </source>
</evidence>
<comment type="caution">
    <text evidence="2">The sequence shown here is derived from an EMBL/GenBank/DDBJ whole genome shotgun (WGS) entry which is preliminary data.</text>
</comment>
<dbReference type="EMBL" id="JANBOI010003902">
    <property type="protein sequence ID" value="KAJ1718085.1"/>
    <property type="molecule type" value="Genomic_DNA"/>
</dbReference>
<reference evidence="2" key="1">
    <citation type="submission" date="2022-07" db="EMBL/GenBank/DDBJ databases">
        <title>Phylogenomic reconstructions and comparative analyses of Kickxellomycotina fungi.</title>
        <authorList>
            <person name="Reynolds N.K."/>
            <person name="Stajich J.E."/>
            <person name="Barry K."/>
            <person name="Grigoriev I.V."/>
            <person name="Crous P."/>
            <person name="Smith M.E."/>
        </authorList>
    </citation>
    <scope>NUCLEOTIDE SEQUENCE</scope>
    <source>
        <strain evidence="2">BCRC 34381</strain>
    </source>
</reference>
<organism evidence="2 3">
    <name type="scientific">Coemansia biformis</name>
    <dbReference type="NCBI Taxonomy" id="1286918"/>
    <lineage>
        <taxon>Eukaryota</taxon>
        <taxon>Fungi</taxon>
        <taxon>Fungi incertae sedis</taxon>
        <taxon>Zoopagomycota</taxon>
        <taxon>Kickxellomycotina</taxon>
        <taxon>Kickxellomycetes</taxon>
        <taxon>Kickxellales</taxon>
        <taxon>Kickxellaceae</taxon>
        <taxon>Coemansia</taxon>
    </lineage>
</organism>
<name>A0A9W7XS86_9FUNG</name>
<proteinExistence type="predicted"/>
<feature type="non-terminal residue" evidence="2">
    <location>
        <position position="110"/>
    </location>
</feature>
<feature type="compositionally biased region" description="Polar residues" evidence="1">
    <location>
        <begin position="24"/>
        <end position="37"/>
    </location>
</feature>
<gene>
    <name evidence="2" type="ORF">LPJ61_006874</name>
</gene>
<feature type="region of interest" description="Disordered" evidence="1">
    <location>
        <begin position="1"/>
        <end position="37"/>
    </location>
</feature>
<protein>
    <submittedName>
        <fullName evidence="2">Uncharacterized protein</fullName>
    </submittedName>
</protein>
<dbReference type="Proteomes" id="UP001143981">
    <property type="component" value="Unassembled WGS sequence"/>
</dbReference>
<dbReference type="AlphaFoldDB" id="A0A9W7XS86"/>
<accession>A0A9W7XS86</accession>
<evidence type="ECO:0000313" key="2">
    <source>
        <dbReference type="EMBL" id="KAJ1718085.1"/>
    </source>
</evidence>
<keyword evidence="3" id="KW-1185">Reference proteome</keyword>
<evidence type="ECO:0000313" key="3">
    <source>
        <dbReference type="Proteomes" id="UP001143981"/>
    </source>
</evidence>
<sequence length="110" mass="11356">MVVPTQSRRQAAAAAGAGDIATPSPAQQWLSRADSWGSSSEAVSDEALGPVLAYLAEAPDASILEGEAIVTAAKVFKALADQSRSPEIRHRLTETELASASSALLVHTEA</sequence>